<keyword evidence="4" id="KW-1133">Transmembrane helix</keyword>
<dbReference type="GO" id="GO:0005576">
    <property type="term" value="C:extracellular region"/>
    <property type="evidence" value="ECO:0007669"/>
    <property type="project" value="UniProtKB-ARBA"/>
</dbReference>
<dbReference type="AlphaFoldDB" id="A0AA41S2W1"/>
<comment type="similarity">
    <text evidence="3">Belongs to the PMEI family.</text>
</comment>
<keyword evidence="1" id="KW-0732">Signal</keyword>
<proteinExistence type="inferred from homology"/>
<organism evidence="6 7">
    <name type="scientific">Papaver nudicaule</name>
    <name type="common">Iceland poppy</name>
    <dbReference type="NCBI Taxonomy" id="74823"/>
    <lineage>
        <taxon>Eukaryota</taxon>
        <taxon>Viridiplantae</taxon>
        <taxon>Streptophyta</taxon>
        <taxon>Embryophyta</taxon>
        <taxon>Tracheophyta</taxon>
        <taxon>Spermatophyta</taxon>
        <taxon>Magnoliopsida</taxon>
        <taxon>Ranunculales</taxon>
        <taxon>Papaveraceae</taxon>
        <taxon>Papaveroideae</taxon>
        <taxon>Papaver</taxon>
    </lineage>
</organism>
<dbReference type="InterPro" id="IPR034088">
    <property type="entry name" value="Pla_a_1-like"/>
</dbReference>
<keyword evidence="4" id="KW-0812">Transmembrane</keyword>
<comment type="caution">
    <text evidence="6">The sequence shown here is derived from an EMBL/GenBank/DDBJ whole genome shotgun (WGS) entry which is preliminary data.</text>
</comment>
<dbReference type="FunFam" id="1.20.140.40:FF:000002">
    <property type="entry name" value="Putative invertase inhibitor"/>
    <property type="match status" value="1"/>
</dbReference>
<reference evidence="6" key="1">
    <citation type="submission" date="2022-03" db="EMBL/GenBank/DDBJ databases">
        <title>A functionally conserved STORR gene fusion in Papaver species that diverged 16.8 million years ago.</title>
        <authorList>
            <person name="Catania T."/>
        </authorList>
    </citation>
    <scope>NUCLEOTIDE SEQUENCE</scope>
    <source>
        <strain evidence="6">S-191538</strain>
    </source>
</reference>
<evidence type="ECO:0000259" key="5">
    <source>
        <dbReference type="SMART" id="SM00856"/>
    </source>
</evidence>
<evidence type="ECO:0000256" key="3">
    <source>
        <dbReference type="ARBA" id="ARBA00038471"/>
    </source>
</evidence>
<dbReference type="SUPFAM" id="SSF101148">
    <property type="entry name" value="Plant invertase/pectin methylesterase inhibitor"/>
    <property type="match status" value="1"/>
</dbReference>
<dbReference type="NCBIfam" id="TIGR01614">
    <property type="entry name" value="PME_inhib"/>
    <property type="match status" value="1"/>
</dbReference>
<dbReference type="GO" id="GO:0004857">
    <property type="term" value="F:enzyme inhibitor activity"/>
    <property type="evidence" value="ECO:0007669"/>
    <property type="project" value="InterPro"/>
</dbReference>
<keyword evidence="4" id="KW-0472">Membrane</keyword>
<dbReference type="Gene3D" id="1.20.140.40">
    <property type="entry name" value="Invertase/pectin methylesterase inhibitor family protein"/>
    <property type="match status" value="1"/>
</dbReference>
<keyword evidence="2" id="KW-1015">Disulfide bond</keyword>
<dbReference type="EMBL" id="JAJJMA010119435">
    <property type="protein sequence ID" value="MCL7032109.1"/>
    <property type="molecule type" value="Genomic_DNA"/>
</dbReference>
<evidence type="ECO:0000256" key="1">
    <source>
        <dbReference type="ARBA" id="ARBA00022729"/>
    </source>
</evidence>
<dbReference type="InterPro" id="IPR006501">
    <property type="entry name" value="Pectinesterase_inhib_dom"/>
</dbReference>
<dbReference type="CDD" id="cd15795">
    <property type="entry name" value="PMEI-Pla_a_1_like"/>
    <property type="match status" value="1"/>
</dbReference>
<accession>A0AA41S2W1</accession>
<feature type="domain" description="Pectinesterase inhibitor" evidence="5">
    <location>
        <begin position="29"/>
        <end position="181"/>
    </location>
</feature>
<sequence length="190" mass="20760">MNQSISLLSPFSSILIFFLVLNFYMGVIVKGDIIGSQCKNVSTHDFQVKYDFCVSSLEGNPQSKTSDIFGLAVISMELCLNNATNIPTYIDSILKDGKAEPGARVCLGNCIEFYSMAIREVQQAIKDFSGKDYVAALFSLGAALDSSETCKDGFTEAGVDFGILRKQYEDFFQLEAISLGIITNINGPIQ</sequence>
<evidence type="ECO:0000256" key="2">
    <source>
        <dbReference type="ARBA" id="ARBA00023157"/>
    </source>
</evidence>
<dbReference type="SMART" id="SM00856">
    <property type="entry name" value="PMEI"/>
    <property type="match status" value="1"/>
</dbReference>
<gene>
    <name evidence="6" type="ORF">MKW94_021024</name>
</gene>
<evidence type="ECO:0000313" key="6">
    <source>
        <dbReference type="EMBL" id="MCL7032109.1"/>
    </source>
</evidence>
<dbReference type="PANTHER" id="PTHR35357">
    <property type="entry name" value="OS02G0537100 PROTEIN"/>
    <property type="match status" value="1"/>
</dbReference>
<evidence type="ECO:0000256" key="4">
    <source>
        <dbReference type="SAM" id="Phobius"/>
    </source>
</evidence>
<keyword evidence="7" id="KW-1185">Reference proteome</keyword>
<dbReference type="PANTHER" id="PTHR35357:SF8">
    <property type="entry name" value="OS01G0111000 PROTEIN"/>
    <property type="match status" value="1"/>
</dbReference>
<dbReference type="InterPro" id="IPR035513">
    <property type="entry name" value="Invertase/methylesterase_inhib"/>
</dbReference>
<dbReference type="Proteomes" id="UP001177140">
    <property type="component" value="Unassembled WGS sequence"/>
</dbReference>
<protein>
    <recommendedName>
        <fullName evidence="5">Pectinesterase inhibitor domain-containing protein</fullName>
    </recommendedName>
</protein>
<dbReference type="Pfam" id="PF04043">
    <property type="entry name" value="PMEI"/>
    <property type="match status" value="1"/>
</dbReference>
<evidence type="ECO:0000313" key="7">
    <source>
        <dbReference type="Proteomes" id="UP001177140"/>
    </source>
</evidence>
<name>A0AA41S2W1_PAPNU</name>
<feature type="transmembrane region" description="Helical" evidence="4">
    <location>
        <begin position="7"/>
        <end position="29"/>
    </location>
</feature>